<dbReference type="Pfam" id="PF00486">
    <property type="entry name" value="Trans_reg_C"/>
    <property type="match status" value="1"/>
</dbReference>
<dbReference type="InterPro" id="IPR036388">
    <property type="entry name" value="WH-like_DNA-bd_sf"/>
</dbReference>
<dbReference type="GO" id="GO:0000156">
    <property type="term" value="F:phosphorelay response regulator activity"/>
    <property type="evidence" value="ECO:0007669"/>
    <property type="project" value="TreeGrafter"/>
</dbReference>
<evidence type="ECO:0000256" key="2">
    <source>
        <dbReference type="ARBA" id="ARBA00023012"/>
    </source>
</evidence>
<organism evidence="10 11">
    <name type="scientific">Formosimonas limnophila</name>
    <dbReference type="NCBI Taxonomy" id="1384487"/>
    <lineage>
        <taxon>Bacteria</taxon>
        <taxon>Pseudomonadati</taxon>
        <taxon>Pseudomonadota</taxon>
        <taxon>Betaproteobacteria</taxon>
        <taxon>Burkholderiales</taxon>
        <taxon>Burkholderiaceae</taxon>
        <taxon>Formosimonas</taxon>
    </lineage>
</organism>
<gene>
    <name evidence="10" type="ORF">GCM10009007_08520</name>
</gene>
<dbReference type="GO" id="GO:0032993">
    <property type="term" value="C:protein-DNA complex"/>
    <property type="evidence" value="ECO:0007669"/>
    <property type="project" value="TreeGrafter"/>
</dbReference>
<keyword evidence="2" id="KW-0902">Two-component regulatory system</keyword>
<dbReference type="SMART" id="SM00448">
    <property type="entry name" value="REC"/>
    <property type="match status" value="1"/>
</dbReference>
<protein>
    <submittedName>
        <fullName evidence="10">DNA-binding response regulator</fullName>
    </submittedName>
</protein>
<proteinExistence type="predicted"/>
<dbReference type="Gene3D" id="6.10.250.690">
    <property type="match status" value="1"/>
</dbReference>
<keyword evidence="11" id="KW-1185">Reference proteome</keyword>
<dbReference type="SUPFAM" id="SSF52172">
    <property type="entry name" value="CheY-like"/>
    <property type="match status" value="1"/>
</dbReference>
<dbReference type="Gene3D" id="1.10.10.10">
    <property type="entry name" value="Winged helix-like DNA-binding domain superfamily/Winged helix DNA-binding domain"/>
    <property type="match status" value="1"/>
</dbReference>
<dbReference type="InterPro" id="IPR011006">
    <property type="entry name" value="CheY-like_superfamily"/>
</dbReference>
<evidence type="ECO:0000259" key="9">
    <source>
        <dbReference type="PROSITE" id="PS51755"/>
    </source>
</evidence>
<dbReference type="PANTHER" id="PTHR48111">
    <property type="entry name" value="REGULATOR OF RPOS"/>
    <property type="match status" value="1"/>
</dbReference>
<dbReference type="AlphaFoldDB" id="A0A8J3CM48"/>
<dbReference type="CDD" id="cd00383">
    <property type="entry name" value="trans_reg_C"/>
    <property type="match status" value="1"/>
</dbReference>
<dbReference type="InterPro" id="IPR001867">
    <property type="entry name" value="OmpR/PhoB-type_DNA-bd"/>
</dbReference>
<dbReference type="PROSITE" id="PS51755">
    <property type="entry name" value="OMPR_PHOB"/>
    <property type="match status" value="1"/>
</dbReference>
<reference evidence="10" key="1">
    <citation type="journal article" date="2014" name="Int. J. Syst. Evol. Microbiol.">
        <title>Complete genome sequence of Corynebacterium casei LMG S-19264T (=DSM 44701T), isolated from a smear-ripened cheese.</title>
        <authorList>
            <consortium name="US DOE Joint Genome Institute (JGI-PGF)"/>
            <person name="Walter F."/>
            <person name="Albersmeier A."/>
            <person name="Kalinowski J."/>
            <person name="Ruckert C."/>
        </authorList>
    </citation>
    <scope>NUCLEOTIDE SEQUENCE</scope>
    <source>
        <strain evidence="10">KCTC 32501</strain>
    </source>
</reference>
<comment type="caution">
    <text evidence="10">The sequence shown here is derived from an EMBL/GenBank/DDBJ whole genome shotgun (WGS) entry which is preliminary data.</text>
</comment>
<keyword evidence="1 6" id="KW-0597">Phosphoprotein</keyword>
<feature type="domain" description="Response regulatory" evidence="8">
    <location>
        <begin position="2"/>
        <end position="116"/>
    </location>
</feature>
<evidence type="ECO:0000256" key="3">
    <source>
        <dbReference type="ARBA" id="ARBA00023015"/>
    </source>
</evidence>
<evidence type="ECO:0000256" key="6">
    <source>
        <dbReference type="PROSITE-ProRule" id="PRU00169"/>
    </source>
</evidence>
<dbReference type="FunFam" id="3.40.50.2300:FF:000002">
    <property type="entry name" value="DNA-binding response regulator PhoP"/>
    <property type="match status" value="1"/>
</dbReference>
<evidence type="ECO:0000313" key="11">
    <source>
        <dbReference type="Proteomes" id="UP000614287"/>
    </source>
</evidence>
<reference evidence="10" key="2">
    <citation type="submission" date="2020-09" db="EMBL/GenBank/DDBJ databases">
        <authorList>
            <person name="Sun Q."/>
            <person name="Kim S."/>
        </authorList>
    </citation>
    <scope>NUCLEOTIDE SEQUENCE</scope>
    <source>
        <strain evidence="10">KCTC 32501</strain>
    </source>
</reference>
<keyword evidence="4 7" id="KW-0238">DNA-binding</keyword>
<dbReference type="InterPro" id="IPR039420">
    <property type="entry name" value="WalR-like"/>
</dbReference>
<sequence>MRILLAEDDAILANGLSRALRDTGYVVDVVGDGELADTALSSQSCDLVILDLGLPRISGLDVLRRLRARHNSTPVIILTAGDSVDQRVQGLDLGADDYIAKPFSLSELQARVRALARRHSGFDQSKIQLGKLTYDQVSRSTYVDGELLELSAREISVLEVLINRAGRLVSKEQILDGLCEWGEEVSHNAIEVYIHRLRKKIETSGLSISTIRGLGYCLDKPKSE</sequence>
<feature type="domain" description="OmpR/PhoB-type" evidence="9">
    <location>
        <begin position="124"/>
        <end position="220"/>
    </location>
</feature>
<keyword evidence="5" id="KW-0804">Transcription</keyword>
<evidence type="ECO:0000256" key="4">
    <source>
        <dbReference type="ARBA" id="ARBA00023125"/>
    </source>
</evidence>
<dbReference type="Gene3D" id="3.40.50.2300">
    <property type="match status" value="1"/>
</dbReference>
<evidence type="ECO:0000256" key="5">
    <source>
        <dbReference type="ARBA" id="ARBA00023163"/>
    </source>
</evidence>
<dbReference type="RefSeq" id="WP_189492136.1">
    <property type="nucleotide sequence ID" value="NZ_BMZG01000004.1"/>
</dbReference>
<accession>A0A8J3CM48</accession>
<dbReference type="Proteomes" id="UP000614287">
    <property type="component" value="Unassembled WGS sequence"/>
</dbReference>
<evidence type="ECO:0000256" key="7">
    <source>
        <dbReference type="PROSITE-ProRule" id="PRU01091"/>
    </source>
</evidence>
<dbReference type="GO" id="GO:0006355">
    <property type="term" value="P:regulation of DNA-templated transcription"/>
    <property type="evidence" value="ECO:0007669"/>
    <property type="project" value="InterPro"/>
</dbReference>
<dbReference type="CDD" id="cd17624">
    <property type="entry name" value="REC_OmpR_PmrA-like"/>
    <property type="match status" value="1"/>
</dbReference>
<evidence type="ECO:0000256" key="1">
    <source>
        <dbReference type="ARBA" id="ARBA00022553"/>
    </source>
</evidence>
<dbReference type="InterPro" id="IPR001789">
    <property type="entry name" value="Sig_transdc_resp-reg_receiver"/>
</dbReference>
<dbReference type="PANTHER" id="PTHR48111:SF67">
    <property type="entry name" value="TRANSCRIPTIONAL REGULATORY PROTEIN TCTD"/>
    <property type="match status" value="1"/>
</dbReference>
<dbReference type="Pfam" id="PF00072">
    <property type="entry name" value="Response_reg"/>
    <property type="match status" value="1"/>
</dbReference>
<dbReference type="PROSITE" id="PS50110">
    <property type="entry name" value="RESPONSE_REGULATORY"/>
    <property type="match status" value="1"/>
</dbReference>
<feature type="modified residue" description="4-aspartylphosphate" evidence="6">
    <location>
        <position position="51"/>
    </location>
</feature>
<evidence type="ECO:0000259" key="8">
    <source>
        <dbReference type="PROSITE" id="PS50110"/>
    </source>
</evidence>
<dbReference type="GO" id="GO:0000976">
    <property type="term" value="F:transcription cis-regulatory region binding"/>
    <property type="evidence" value="ECO:0007669"/>
    <property type="project" value="TreeGrafter"/>
</dbReference>
<dbReference type="SMART" id="SM00862">
    <property type="entry name" value="Trans_reg_C"/>
    <property type="match status" value="1"/>
</dbReference>
<dbReference type="GO" id="GO:0005829">
    <property type="term" value="C:cytosol"/>
    <property type="evidence" value="ECO:0007669"/>
    <property type="project" value="TreeGrafter"/>
</dbReference>
<name>A0A8J3CM48_9BURK</name>
<keyword evidence="3" id="KW-0805">Transcription regulation</keyword>
<evidence type="ECO:0000313" key="10">
    <source>
        <dbReference type="EMBL" id="GHA70145.1"/>
    </source>
</evidence>
<dbReference type="EMBL" id="BMZG01000004">
    <property type="protein sequence ID" value="GHA70145.1"/>
    <property type="molecule type" value="Genomic_DNA"/>
</dbReference>
<feature type="DNA-binding region" description="OmpR/PhoB-type" evidence="7">
    <location>
        <begin position="124"/>
        <end position="220"/>
    </location>
</feature>